<accession>A0A7J6EL50</accession>
<organism evidence="3 5">
    <name type="scientific">Cannabis sativa</name>
    <name type="common">Hemp</name>
    <name type="synonym">Marijuana</name>
    <dbReference type="NCBI Taxonomy" id="3483"/>
    <lineage>
        <taxon>Eukaryota</taxon>
        <taxon>Viridiplantae</taxon>
        <taxon>Streptophyta</taxon>
        <taxon>Embryophyta</taxon>
        <taxon>Tracheophyta</taxon>
        <taxon>Spermatophyta</taxon>
        <taxon>Magnoliopsida</taxon>
        <taxon>eudicotyledons</taxon>
        <taxon>Gunneridae</taxon>
        <taxon>Pentapetalae</taxon>
        <taxon>rosids</taxon>
        <taxon>fabids</taxon>
        <taxon>Rosales</taxon>
        <taxon>Cannabaceae</taxon>
        <taxon>Cannabis</taxon>
    </lineage>
</organism>
<dbReference type="InterPro" id="IPR026960">
    <property type="entry name" value="RVT-Znf"/>
</dbReference>
<evidence type="ECO:0000313" key="6">
    <source>
        <dbReference type="Proteomes" id="UP000583929"/>
    </source>
</evidence>
<dbReference type="Proteomes" id="UP000583929">
    <property type="component" value="Unassembled WGS sequence"/>
</dbReference>
<dbReference type="EMBL" id="JAATIP010000218">
    <property type="protein sequence ID" value="KAF4359104.1"/>
    <property type="molecule type" value="Genomic_DNA"/>
</dbReference>
<sequence length="126" mass="14573">MTIYYVLWRAASNCLPTRKRLFDRKVPLDYSCPFCLVSSETIAHCLLHCDFAAGCWLRMGLGVGTRVWESFKETTIVQRPAPSSTNNQQQNHNVTSNGLWFHSKPNKRDNYSPKEPFYQRVSSLKK</sequence>
<feature type="compositionally biased region" description="Polar residues" evidence="1">
    <location>
        <begin position="79"/>
        <end position="98"/>
    </location>
</feature>
<dbReference type="AlphaFoldDB" id="A0A7J6EL50"/>
<proteinExistence type="predicted"/>
<keyword evidence="6" id="KW-1185">Reference proteome</keyword>
<protein>
    <recommendedName>
        <fullName evidence="2">Reverse transcriptase zinc-binding domain-containing protein</fullName>
    </recommendedName>
</protein>
<evidence type="ECO:0000259" key="2">
    <source>
        <dbReference type="Pfam" id="PF13966"/>
    </source>
</evidence>
<evidence type="ECO:0000313" key="4">
    <source>
        <dbReference type="EMBL" id="KAF4375045.1"/>
    </source>
</evidence>
<feature type="region of interest" description="Disordered" evidence="1">
    <location>
        <begin position="79"/>
        <end position="126"/>
    </location>
</feature>
<evidence type="ECO:0000313" key="5">
    <source>
        <dbReference type="Proteomes" id="UP000525078"/>
    </source>
</evidence>
<reference evidence="5 6" key="1">
    <citation type="journal article" date="2020" name="bioRxiv">
        <title>Sequence and annotation of 42 cannabis genomes reveals extensive copy number variation in cannabinoid synthesis and pathogen resistance genes.</title>
        <authorList>
            <person name="Mckernan K.J."/>
            <person name="Helbert Y."/>
            <person name="Kane L.T."/>
            <person name="Ebling H."/>
            <person name="Zhang L."/>
            <person name="Liu B."/>
            <person name="Eaton Z."/>
            <person name="Mclaughlin S."/>
            <person name="Kingan S."/>
            <person name="Baybayan P."/>
            <person name="Concepcion G."/>
            <person name="Jordan M."/>
            <person name="Riva A."/>
            <person name="Barbazuk W."/>
            <person name="Harkins T."/>
        </authorList>
    </citation>
    <scope>NUCLEOTIDE SEQUENCE [LARGE SCALE GENOMIC DNA]</scope>
    <source>
        <strain evidence="5 6">cv. Jamaican Lion 4</strain>
        <strain evidence="4">Father</strain>
        <strain evidence="3">Mother</strain>
        <tissue evidence="3">Leaf</tissue>
    </source>
</reference>
<comment type="caution">
    <text evidence="3">The sequence shown here is derived from an EMBL/GenBank/DDBJ whole genome shotgun (WGS) entry which is preliminary data.</text>
</comment>
<gene>
    <name evidence="3" type="ORF">F8388_005213</name>
    <name evidence="4" type="ORF">G4B88_004796</name>
</gene>
<name>A0A7J6EL50_CANSA</name>
<dbReference type="EMBL" id="JAATIQ010000165">
    <property type="protein sequence ID" value="KAF4375045.1"/>
    <property type="molecule type" value="Genomic_DNA"/>
</dbReference>
<evidence type="ECO:0000313" key="3">
    <source>
        <dbReference type="EMBL" id="KAF4359104.1"/>
    </source>
</evidence>
<dbReference type="Pfam" id="PF13966">
    <property type="entry name" value="zf-RVT"/>
    <property type="match status" value="1"/>
</dbReference>
<feature type="domain" description="Reverse transcriptase zinc-binding" evidence="2">
    <location>
        <begin position="5"/>
        <end position="56"/>
    </location>
</feature>
<evidence type="ECO:0000256" key="1">
    <source>
        <dbReference type="SAM" id="MobiDB-lite"/>
    </source>
</evidence>
<dbReference type="Proteomes" id="UP000525078">
    <property type="component" value="Unassembled WGS sequence"/>
</dbReference>